<feature type="compositionally biased region" description="Basic and acidic residues" evidence="1">
    <location>
        <begin position="388"/>
        <end position="399"/>
    </location>
</feature>
<name>A0A074WW45_9PEZI</name>
<accession>A0A074WW45</accession>
<feature type="compositionally biased region" description="Basic and acidic residues" evidence="1">
    <location>
        <begin position="228"/>
        <end position="238"/>
    </location>
</feature>
<protein>
    <submittedName>
        <fullName evidence="2">Uncharacterized protein</fullName>
    </submittedName>
</protein>
<reference evidence="2 3" key="1">
    <citation type="journal article" date="2014" name="BMC Genomics">
        <title>Genome sequencing of four Aureobasidium pullulans varieties: biotechnological potential, stress tolerance, and description of new species.</title>
        <authorList>
            <person name="Gostin Ar C."/>
            <person name="Ohm R.A."/>
            <person name="Kogej T."/>
            <person name="Sonjak S."/>
            <person name="Turk M."/>
            <person name="Zajc J."/>
            <person name="Zalar P."/>
            <person name="Grube M."/>
            <person name="Sun H."/>
            <person name="Han J."/>
            <person name="Sharma A."/>
            <person name="Chiniquy J."/>
            <person name="Ngan C.Y."/>
            <person name="Lipzen A."/>
            <person name="Barry K."/>
            <person name="Grigoriev I.V."/>
            <person name="Gunde-Cimerman N."/>
        </authorList>
    </citation>
    <scope>NUCLEOTIDE SEQUENCE [LARGE SCALE GENOMIC DNA]</scope>
    <source>
        <strain evidence="2 3">CBS 147.97</strain>
    </source>
</reference>
<feature type="region of interest" description="Disordered" evidence="1">
    <location>
        <begin position="256"/>
        <end position="288"/>
    </location>
</feature>
<dbReference type="RefSeq" id="XP_013428139.1">
    <property type="nucleotide sequence ID" value="XM_013572685.1"/>
</dbReference>
<dbReference type="EMBL" id="KL584708">
    <property type="protein sequence ID" value="KEQ73967.1"/>
    <property type="molecule type" value="Genomic_DNA"/>
</dbReference>
<proteinExistence type="predicted"/>
<feature type="compositionally biased region" description="Basic and acidic residues" evidence="1">
    <location>
        <begin position="30"/>
        <end position="41"/>
    </location>
</feature>
<sequence>MSHIGRWFRAKKSLYRRRVYYEDVYGRKNPEEDREGVHILDTDSESEAEITSPKRRVRDKTRTTLSNDNNQAMESIGERKGINPTINEVITIEDDDDSDVDELFIADLQRHAAENDDNQHIIGNNDQDEVDADFLAEVKKYASEPSGTSDAPSDSILAQIDQRAQEFADQSPLRPKNPEPVDRVDIQTMENSSEAVLEQPAEESAIVLSDSVNARARDDTTVSGITRRPVERIPRAHSWDSSQGSYYAYPEVEAADVHTSAGQDQERDSKVIDQAPAELHYDVESQNHEVIELENYESHNKADVQKAQPVAKDQDPPNTQQSGGLNNGRERNGFSTPLEVTKILSPKKGKRFGLFSARLSADIEPIAKSVYTEPPQRLRNLVNKRRREHEQKQEPEKRTRYNLRPHGQPARNHNGGPILAKRYVEADELDADINIRVEEPRDGQRRTRSMTTHKEARKPIPRSKAARKTAWSAMGITPRDRPHGARLSRQIVQVAIPKIDRSDWELMAVRTQSTAVNGIQASLGGEDGVAPALANNGWKRISEARNKKQSWDARVEIPSSRKRVLDVVLID</sequence>
<feature type="region of interest" description="Disordered" evidence="1">
    <location>
        <begin position="301"/>
        <end position="340"/>
    </location>
</feature>
<keyword evidence="3" id="KW-1185">Reference proteome</keyword>
<feature type="region of interest" description="Disordered" evidence="1">
    <location>
        <begin position="442"/>
        <end position="470"/>
    </location>
</feature>
<dbReference type="Proteomes" id="UP000027730">
    <property type="component" value="Unassembled WGS sequence"/>
</dbReference>
<feature type="region of interest" description="Disordered" evidence="1">
    <location>
        <begin position="30"/>
        <end position="60"/>
    </location>
</feature>
<gene>
    <name evidence="2" type="ORF">M436DRAFT_63314</name>
</gene>
<dbReference type="GeneID" id="25413507"/>
<organism evidence="2 3">
    <name type="scientific">Aureobasidium namibiae CBS 147.97</name>
    <dbReference type="NCBI Taxonomy" id="1043004"/>
    <lineage>
        <taxon>Eukaryota</taxon>
        <taxon>Fungi</taxon>
        <taxon>Dikarya</taxon>
        <taxon>Ascomycota</taxon>
        <taxon>Pezizomycotina</taxon>
        <taxon>Dothideomycetes</taxon>
        <taxon>Dothideomycetidae</taxon>
        <taxon>Dothideales</taxon>
        <taxon>Saccotheciaceae</taxon>
        <taxon>Aureobasidium</taxon>
    </lineage>
</organism>
<dbReference type="AlphaFoldDB" id="A0A074WW45"/>
<evidence type="ECO:0000256" key="1">
    <source>
        <dbReference type="SAM" id="MobiDB-lite"/>
    </source>
</evidence>
<feature type="region of interest" description="Disordered" evidence="1">
    <location>
        <begin position="382"/>
        <end position="416"/>
    </location>
</feature>
<evidence type="ECO:0000313" key="3">
    <source>
        <dbReference type="Proteomes" id="UP000027730"/>
    </source>
</evidence>
<feature type="compositionally biased region" description="Basic and acidic residues" evidence="1">
    <location>
        <begin position="279"/>
        <end position="288"/>
    </location>
</feature>
<dbReference type="HOGENOM" id="CLU_477321_0_0_1"/>
<dbReference type="OrthoDB" id="3896382at2759"/>
<feature type="region of interest" description="Disordered" evidence="1">
    <location>
        <begin position="219"/>
        <end position="243"/>
    </location>
</feature>
<evidence type="ECO:0000313" key="2">
    <source>
        <dbReference type="EMBL" id="KEQ73967.1"/>
    </source>
</evidence>